<dbReference type="GO" id="GO:0016491">
    <property type="term" value="F:oxidoreductase activity"/>
    <property type="evidence" value="ECO:0007669"/>
    <property type="project" value="UniProtKB-KW"/>
</dbReference>
<keyword evidence="1" id="KW-0408">Iron</keyword>
<proteinExistence type="inferred from homology"/>
<feature type="domain" description="Fe2OG dioxygenase" evidence="2">
    <location>
        <begin position="155"/>
        <end position="251"/>
    </location>
</feature>
<reference evidence="4" key="1">
    <citation type="submission" date="2021-02" db="EMBL/GenBank/DDBJ databases">
        <authorList>
            <person name="Nowell W R."/>
        </authorList>
    </citation>
    <scope>NUCLEOTIDE SEQUENCE</scope>
</reference>
<accession>A0A814G5I6</accession>
<evidence type="ECO:0000313" key="5">
    <source>
        <dbReference type="Proteomes" id="UP000663870"/>
    </source>
</evidence>
<organism evidence="4 5">
    <name type="scientific">Rotaria sordida</name>
    <dbReference type="NCBI Taxonomy" id="392033"/>
    <lineage>
        <taxon>Eukaryota</taxon>
        <taxon>Metazoa</taxon>
        <taxon>Spiralia</taxon>
        <taxon>Gnathifera</taxon>
        <taxon>Rotifera</taxon>
        <taxon>Eurotatoria</taxon>
        <taxon>Bdelloidea</taxon>
        <taxon>Philodinida</taxon>
        <taxon>Philodinidae</taxon>
        <taxon>Rotaria</taxon>
    </lineage>
</organism>
<comment type="similarity">
    <text evidence="1">Belongs to the iron/ascorbate-dependent oxidoreductase family.</text>
</comment>
<dbReference type="SUPFAM" id="SSF51197">
    <property type="entry name" value="Clavaminate synthase-like"/>
    <property type="match status" value="1"/>
</dbReference>
<dbReference type="EMBL" id="CAJNOL010000302">
    <property type="protein sequence ID" value="CAF0993925.1"/>
    <property type="molecule type" value="Genomic_DNA"/>
</dbReference>
<comment type="caution">
    <text evidence="4">The sequence shown here is derived from an EMBL/GenBank/DDBJ whole genome shotgun (WGS) entry which is preliminary data.</text>
</comment>
<keyword evidence="1" id="KW-0560">Oxidoreductase</keyword>
<evidence type="ECO:0000256" key="1">
    <source>
        <dbReference type="RuleBase" id="RU003682"/>
    </source>
</evidence>
<dbReference type="GO" id="GO:0046872">
    <property type="term" value="F:metal ion binding"/>
    <property type="evidence" value="ECO:0007669"/>
    <property type="project" value="UniProtKB-KW"/>
</dbReference>
<dbReference type="Proteomes" id="UP000663854">
    <property type="component" value="Unassembled WGS sequence"/>
</dbReference>
<dbReference type="EMBL" id="CAJNOH010000189">
    <property type="protein sequence ID" value="CAF0935837.1"/>
    <property type="molecule type" value="Genomic_DNA"/>
</dbReference>
<dbReference type="Proteomes" id="UP000663870">
    <property type="component" value="Unassembled WGS sequence"/>
</dbReference>
<protein>
    <recommendedName>
        <fullName evidence="2">Fe2OG dioxygenase domain-containing protein</fullName>
    </recommendedName>
</protein>
<evidence type="ECO:0000259" key="2">
    <source>
        <dbReference type="PROSITE" id="PS51471"/>
    </source>
</evidence>
<dbReference type="AlphaFoldDB" id="A0A814G5I6"/>
<sequence>MLLRIFSTFQIVKSTFRRTHTLINYKTYPLHDRESNAYDQLILNSRQEFLSTGCLYLPHFLTNETLSTILNEINSILINSPQTLYNSYVEHTDNLYNTSNSEKNLNEIESSGKTIIAFDQIPNESLLRKIYSWNSLIDFITDIIQIYPHLYPSCDELGALYINIYNQSNKLSWHTDHSHFFVNLLLQQASIPNEGMFEYKTKNNQEIISRKDFQAGGLVLFNGRIYPHRVTEVRLSKLPRINAILTYDCNPDHRLTNYVLQKFFGRTVQKH</sequence>
<gene>
    <name evidence="4" type="ORF">JXQ802_LOCUS13818</name>
    <name evidence="3" type="ORF">PYM288_LOCUS11310</name>
</gene>
<dbReference type="InterPro" id="IPR005123">
    <property type="entry name" value="Oxoglu/Fe-dep_dioxygenase_dom"/>
</dbReference>
<dbReference type="PROSITE" id="PS51471">
    <property type="entry name" value="FE2OG_OXY"/>
    <property type="match status" value="1"/>
</dbReference>
<evidence type="ECO:0000313" key="3">
    <source>
        <dbReference type="EMBL" id="CAF0935837.1"/>
    </source>
</evidence>
<name>A0A814G5I6_9BILA</name>
<keyword evidence="5" id="KW-1185">Reference proteome</keyword>
<keyword evidence="1" id="KW-0479">Metal-binding</keyword>
<evidence type="ECO:0000313" key="4">
    <source>
        <dbReference type="EMBL" id="CAF0993925.1"/>
    </source>
</evidence>